<dbReference type="PROSITE" id="PS50941">
    <property type="entry name" value="CHIT_BIND_I_2"/>
    <property type="match status" value="3"/>
</dbReference>
<keyword evidence="8" id="KW-1185">Reference proteome</keyword>
<dbReference type="Proteomes" id="UP000298493">
    <property type="component" value="Unassembled WGS sequence"/>
</dbReference>
<evidence type="ECO:0000256" key="2">
    <source>
        <dbReference type="ARBA" id="ARBA00023157"/>
    </source>
</evidence>
<reference evidence="7 8" key="1">
    <citation type="submission" date="2019-04" db="EMBL/GenBank/DDBJ databases">
        <title>High contiguity whole genome sequence and gene annotation resource for two Venturia nashicola isolates.</title>
        <authorList>
            <person name="Prokchorchik M."/>
            <person name="Won K."/>
            <person name="Lee Y."/>
            <person name="Choi E.D."/>
            <person name="Segonzac C."/>
            <person name="Sohn K.H."/>
        </authorList>
    </citation>
    <scope>NUCLEOTIDE SEQUENCE [LARGE SCALE GENOMIC DNA]</scope>
    <source>
        <strain evidence="7 8">PRI2</strain>
    </source>
</reference>
<sequence>MKLQGCCNPILYLIFLSSFASAIRQCTSEDSRRDLKPGQCLTQCAGNNGKVACPGDPPVTANQEDCDFLTVVRDSRGKVTDQCCTKDPERPSKKRPRCGKDVGWLECDPDNGFGSCCSKYGYCGSGEEYCGRGDGSCDSKCDKCPGPRRDKRCGKDFDDAACQQGQCCSSKGWCGTTDNHCKVENGCQGSCKPTGFGANRCGTQADGRMCGQDNQFGGCCSKNGFCGTSQAHCNKDQGCQSGCDDDRPPPKSPGTQKPLKPNKPSKVPDDDDDPDSPPKTPPKTSTGDDDDPDSPLKTPPNISTDDDEDPDSPSNSKPPPGRGGDDKNCPPCPTCPKTECPPPKKNPSSVPKFDATTTNTVLSCLCDEGEEPTAHKLAPQKFGCPWKHGQKIDIKGKCFQYDCFRWETSNEYKHIKGESLEYCGELCAADKTCASAMFFHQAEKQGGGPGCSLVVGARREEKPISLTSGTSVGLKQLAHSHDKQSAHSDCYMLTKANGTRWRDCPQ</sequence>
<dbReference type="Pfam" id="PF00187">
    <property type="entry name" value="Chitin_bind_1"/>
    <property type="match status" value="2"/>
</dbReference>
<feature type="disulfide bond" evidence="3">
    <location>
        <begin position="219"/>
        <end position="233"/>
    </location>
</feature>
<evidence type="ECO:0000259" key="6">
    <source>
        <dbReference type="PROSITE" id="PS50941"/>
    </source>
</evidence>
<evidence type="ECO:0000256" key="5">
    <source>
        <dbReference type="SAM" id="SignalP"/>
    </source>
</evidence>
<proteinExistence type="predicted"/>
<evidence type="ECO:0000256" key="4">
    <source>
        <dbReference type="SAM" id="MobiDB-lite"/>
    </source>
</evidence>
<dbReference type="GO" id="GO:0008061">
    <property type="term" value="F:chitin binding"/>
    <property type="evidence" value="ECO:0007669"/>
    <property type="project" value="UniProtKB-UniRule"/>
</dbReference>
<comment type="caution">
    <text evidence="3">Lacks conserved residue(s) required for the propagation of feature annotation.</text>
</comment>
<feature type="disulfide bond" evidence="3">
    <location>
        <begin position="153"/>
        <end position="168"/>
    </location>
</feature>
<evidence type="ECO:0000313" key="7">
    <source>
        <dbReference type="EMBL" id="TID18237.1"/>
    </source>
</evidence>
<dbReference type="InterPro" id="IPR001002">
    <property type="entry name" value="Chitin-bd_1"/>
</dbReference>
<name>A0A4Z1NQB0_9PEZI</name>
<feature type="domain" description="Chitin-binding type-1" evidence="6">
    <location>
        <begin position="150"/>
        <end position="193"/>
    </location>
</feature>
<feature type="region of interest" description="Disordered" evidence="4">
    <location>
        <begin position="240"/>
        <end position="327"/>
    </location>
</feature>
<dbReference type="STRING" id="86259.A0A4Z1NQB0"/>
<dbReference type="SUPFAM" id="SSF57016">
    <property type="entry name" value="Plant lectins/antimicrobial peptides"/>
    <property type="match status" value="3"/>
</dbReference>
<feature type="disulfide bond" evidence="3">
    <location>
        <begin position="239"/>
        <end position="243"/>
    </location>
</feature>
<dbReference type="PANTHER" id="PTHR47849">
    <property type="entry name" value="CHITIN-BINDING LECTIN 1"/>
    <property type="match status" value="1"/>
</dbReference>
<feature type="chain" id="PRO_5021249472" evidence="5">
    <location>
        <begin position="23"/>
        <end position="506"/>
    </location>
</feature>
<dbReference type="SMART" id="SM00270">
    <property type="entry name" value="ChtBD1"/>
    <property type="match status" value="3"/>
</dbReference>
<protein>
    <submittedName>
        <fullName evidence="7">Carbohydrate-binding module family 18</fullName>
    </submittedName>
</protein>
<feature type="disulfide bond" evidence="3">
    <location>
        <begin position="137"/>
        <end position="141"/>
    </location>
</feature>
<gene>
    <name evidence="7" type="ORF">E6O75_ATG06313</name>
</gene>
<dbReference type="AlphaFoldDB" id="A0A4Z1NQB0"/>
<keyword evidence="1 3" id="KW-0147">Chitin-binding</keyword>
<dbReference type="Gene3D" id="3.30.60.10">
    <property type="entry name" value="Endochitinase-like"/>
    <property type="match status" value="3"/>
</dbReference>
<feature type="disulfide bond" evidence="3">
    <location>
        <begin position="187"/>
        <end position="191"/>
    </location>
</feature>
<accession>A0A4Z1NQB0</accession>
<evidence type="ECO:0000313" key="8">
    <source>
        <dbReference type="Proteomes" id="UP000298493"/>
    </source>
</evidence>
<keyword evidence="5" id="KW-0732">Signal</keyword>
<evidence type="ECO:0000256" key="3">
    <source>
        <dbReference type="PROSITE-ProRule" id="PRU00261"/>
    </source>
</evidence>
<feature type="domain" description="Chitin-binding type-1" evidence="6">
    <location>
        <begin position="198"/>
        <end position="245"/>
    </location>
</feature>
<dbReference type="EMBL" id="SNSC02000014">
    <property type="protein sequence ID" value="TID18237.1"/>
    <property type="molecule type" value="Genomic_DNA"/>
</dbReference>
<feature type="disulfide bond" evidence="3">
    <location>
        <begin position="162"/>
        <end position="174"/>
    </location>
</feature>
<keyword evidence="2 3" id="KW-1015">Disulfide bond</keyword>
<evidence type="ECO:0000256" key="1">
    <source>
        <dbReference type="ARBA" id="ARBA00022669"/>
    </source>
</evidence>
<dbReference type="InterPro" id="IPR036861">
    <property type="entry name" value="Endochitinase-like_sf"/>
</dbReference>
<feature type="disulfide bond" evidence="3">
    <location>
        <begin position="116"/>
        <end position="130"/>
    </location>
</feature>
<organism evidence="7 8">
    <name type="scientific">Venturia nashicola</name>
    <dbReference type="NCBI Taxonomy" id="86259"/>
    <lineage>
        <taxon>Eukaryota</taxon>
        <taxon>Fungi</taxon>
        <taxon>Dikarya</taxon>
        <taxon>Ascomycota</taxon>
        <taxon>Pezizomycotina</taxon>
        <taxon>Dothideomycetes</taxon>
        <taxon>Pleosporomycetidae</taxon>
        <taxon>Venturiales</taxon>
        <taxon>Venturiaceae</taxon>
        <taxon>Venturia</taxon>
    </lineage>
</organism>
<feature type="disulfide bond" evidence="3">
    <location>
        <begin position="167"/>
        <end position="181"/>
    </location>
</feature>
<dbReference type="CDD" id="cd00035">
    <property type="entry name" value="ChtBD1"/>
    <property type="match status" value="3"/>
</dbReference>
<feature type="domain" description="Chitin-binding type-1" evidence="6">
    <location>
        <begin position="95"/>
        <end position="143"/>
    </location>
</feature>
<feature type="signal peptide" evidence="5">
    <location>
        <begin position="1"/>
        <end position="22"/>
    </location>
</feature>
<comment type="caution">
    <text evidence="7">The sequence shown here is derived from an EMBL/GenBank/DDBJ whole genome shotgun (WGS) entry which is preliminary data.</text>
</comment>